<evidence type="ECO:0000313" key="2">
    <source>
        <dbReference type="EMBL" id="CAH3132973.1"/>
    </source>
</evidence>
<keyword evidence="3" id="KW-1185">Reference proteome</keyword>
<dbReference type="AlphaFoldDB" id="A0AAU9X132"/>
<gene>
    <name evidence="2" type="ORF">PMEA_00015309</name>
</gene>
<dbReference type="InterPro" id="IPR050525">
    <property type="entry name" value="ECM_Assembly_Org"/>
</dbReference>
<dbReference type="PROSITE" id="PS50234">
    <property type="entry name" value="VWFA"/>
    <property type="match status" value="1"/>
</dbReference>
<protein>
    <recommendedName>
        <fullName evidence="1">VWFA domain-containing protein</fullName>
    </recommendedName>
</protein>
<dbReference type="EMBL" id="CALNXJ010000027">
    <property type="protein sequence ID" value="CAH3132973.1"/>
    <property type="molecule type" value="Genomic_DNA"/>
</dbReference>
<feature type="non-terminal residue" evidence="2">
    <location>
        <position position="1"/>
    </location>
</feature>
<dbReference type="Gene3D" id="3.40.50.410">
    <property type="entry name" value="von Willebrand factor, type A domain"/>
    <property type="match status" value="1"/>
</dbReference>
<comment type="caution">
    <text evidence="2">The sequence shown here is derived from an EMBL/GenBank/DDBJ whole genome shotgun (WGS) entry which is preliminary data.</text>
</comment>
<dbReference type="InterPro" id="IPR002035">
    <property type="entry name" value="VWF_A"/>
</dbReference>
<feature type="domain" description="VWFA" evidence="1">
    <location>
        <begin position="11"/>
        <end position="190"/>
    </location>
</feature>
<evidence type="ECO:0000259" key="1">
    <source>
        <dbReference type="PROSITE" id="PS50234"/>
    </source>
</evidence>
<dbReference type="PRINTS" id="PR00453">
    <property type="entry name" value="VWFADOMAIN"/>
</dbReference>
<accession>A0AAU9X132</accession>
<dbReference type="SMART" id="SM00327">
    <property type="entry name" value="VWA"/>
    <property type="match status" value="1"/>
</dbReference>
<dbReference type="PANTHER" id="PTHR24020:SF20">
    <property type="entry name" value="PH DOMAIN-CONTAINING PROTEIN"/>
    <property type="match status" value="1"/>
</dbReference>
<dbReference type="Pfam" id="PF00092">
    <property type="entry name" value="VWA"/>
    <property type="match status" value="1"/>
</dbReference>
<sequence length="196" mass="22071">GKIQKCDRKIDLAVVLDVSASIKEENLSLAKKFAKTLLRRFRISRDNVRVSLVAYSESVKIYSAFEDDQEEEGLERKVNNVFFEGSSTATSKCLTILNSRLFVQESGSRIKESDVRKVAVVVTDGFSFIGPGIVKLRADELKNRGIEVFAIGITKRMGDDELINLSSKPVQKHFLRLTDKDSIKRITDNIVQEICK</sequence>
<organism evidence="2 3">
    <name type="scientific">Pocillopora meandrina</name>
    <dbReference type="NCBI Taxonomy" id="46732"/>
    <lineage>
        <taxon>Eukaryota</taxon>
        <taxon>Metazoa</taxon>
        <taxon>Cnidaria</taxon>
        <taxon>Anthozoa</taxon>
        <taxon>Hexacorallia</taxon>
        <taxon>Scleractinia</taxon>
        <taxon>Astrocoeniina</taxon>
        <taxon>Pocilloporidae</taxon>
        <taxon>Pocillopora</taxon>
    </lineage>
</organism>
<dbReference type="SUPFAM" id="SSF53300">
    <property type="entry name" value="vWA-like"/>
    <property type="match status" value="1"/>
</dbReference>
<dbReference type="Proteomes" id="UP001159428">
    <property type="component" value="Unassembled WGS sequence"/>
</dbReference>
<dbReference type="InterPro" id="IPR036465">
    <property type="entry name" value="vWFA_dom_sf"/>
</dbReference>
<evidence type="ECO:0000313" key="3">
    <source>
        <dbReference type="Proteomes" id="UP001159428"/>
    </source>
</evidence>
<dbReference type="PANTHER" id="PTHR24020">
    <property type="entry name" value="COLLAGEN ALPHA"/>
    <property type="match status" value="1"/>
</dbReference>
<dbReference type="CDD" id="cd01450">
    <property type="entry name" value="vWFA_subfamily_ECM"/>
    <property type="match status" value="1"/>
</dbReference>
<name>A0AAU9X132_9CNID</name>
<reference evidence="2 3" key="1">
    <citation type="submission" date="2022-05" db="EMBL/GenBank/DDBJ databases">
        <authorList>
            <consortium name="Genoscope - CEA"/>
            <person name="William W."/>
        </authorList>
    </citation>
    <scope>NUCLEOTIDE SEQUENCE [LARGE SCALE GENOMIC DNA]</scope>
</reference>
<proteinExistence type="predicted"/>